<keyword evidence="2" id="KW-1185">Reference proteome</keyword>
<reference evidence="1" key="1">
    <citation type="journal article" date="2023" name="Mol. Phylogenet. Evol.">
        <title>Genome-scale phylogeny and comparative genomics of the fungal order Sordariales.</title>
        <authorList>
            <person name="Hensen N."/>
            <person name="Bonometti L."/>
            <person name="Westerberg I."/>
            <person name="Brannstrom I.O."/>
            <person name="Guillou S."/>
            <person name="Cros-Aarteil S."/>
            <person name="Calhoun S."/>
            <person name="Haridas S."/>
            <person name="Kuo A."/>
            <person name="Mondo S."/>
            <person name="Pangilinan J."/>
            <person name="Riley R."/>
            <person name="LaButti K."/>
            <person name="Andreopoulos B."/>
            <person name="Lipzen A."/>
            <person name="Chen C."/>
            <person name="Yan M."/>
            <person name="Daum C."/>
            <person name="Ng V."/>
            <person name="Clum A."/>
            <person name="Steindorff A."/>
            <person name="Ohm R.A."/>
            <person name="Martin F."/>
            <person name="Silar P."/>
            <person name="Natvig D.O."/>
            <person name="Lalanne C."/>
            <person name="Gautier V."/>
            <person name="Ament-Velasquez S.L."/>
            <person name="Kruys A."/>
            <person name="Hutchinson M.I."/>
            <person name="Powell A.J."/>
            <person name="Barry K."/>
            <person name="Miller A.N."/>
            <person name="Grigoriev I.V."/>
            <person name="Debuchy R."/>
            <person name="Gladieux P."/>
            <person name="Hiltunen Thoren M."/>
            <person name="Johannesson H."/>
        </authorList>
    </citation>
    <scope>NUCLEOTIDE SEQUENCE</scope>
    <source>
        <strain evidence="1">PSN324</strain>
    </source>
</reference>
<gene>
    <name evidence="1" type="ORF">QBC42DRAFT_13602</name>
</gene>
<dbReference type="EMBL" id="MU864939">
    <property type="protein sequence ID" value="KAK4465505.1"/>
    <property type="molecule type" value="Genomic_DNA"/>
</dbReference>
<proteinExistence type="predicted"/>
<accession>A0AAV9HX08</accession>
<dbReference type="Proteomes" id="UP001321749">
    <property type="component" value="Unassembled WGS sequence"/>
</dbReference>
<sequence>MSLSTLETLGAKHHAAIDRAIRNLLNTDAALQAFAQIVDGIPLSGVACNDRPFSVMRGDPILRHTSLCPGALEVTKTFIAEFQLGILNFDNRLLGAYQSAPFEEHTFRLRLIELAAVAIHQIAVLLYKRNDRIHDQHNNDPEYSVDAVTSWERPWDPESGLVKLPVLPTRFAHSYYTCVEQYPEGVADAVGYWAEKKVFGGVVVFDRSGSWERKAEDEPNAYFHSEGWQLTFRIWRLLDEQQQPLVDFLLSAPQASMPSPLPLIASSKNRKRIDPDDATPHKIYRDPWERKFLTSWQRHCRRRCVITELDYPERVFHFSREVEGAQEDEETWKEGE</sequence>
<comment type="caution">
    <text evidence="1">The sequence shown here is derived from an EMBL/GenBank/DDBJ whole genome shotgun (WGS) entry which is preliminary data.</text>
</comment>
<dbReference type="AlphaFoldDB" id="A0AAV9HX08"/>
<name>A0AAV9HX08_9PEZI</name>
<reference evidence="1" key="2">
    <citation type="submission" date="2023-06" db="EMBL/GenBank/DDBJ databases">
        <authorList>
            <consortium name="Lawrence Berkeley National Laboratory"/>
            <person name="Mondo S.J."/>
            <person name="Hensen N."/>
            <person name="Bonometti L."/>
            <person name="Westerberg I."/>
            <person name="Brannstrom I.O."/>
            <person name="Guillou S."/>
            <person name="Cros-Aarteil S."/>
            <person name="Calhoun S."/>
            <person name="Haridas S."/>
            <person name="Kuo A."/>
            <person name="Pangilinan J."/>
            <person name="Riley R."/>
            <person name="Labutti K."/>
            <person name="Andreopoulos B."/>
            <person name="Lipzen A."/>
            <person name="Chen C."/>
            <person name="Yanf M."/>
            <person name="Daum C."/>
            <person name="Ng V."/>
            <person name="Clum A."/>
            <person name="Steindorff A."/>
            <person name="Ohm R."/>
            <person name="Martin F."/>
            <person name="Silar P."/>
            <person name="Natvig D."/>
            <person name="Lalanne C."/>
            <person name="Gautier V."/>
            <person name="Ament-Velasquez S.L."/>
            <person name="Kruys A."/>
            <person name="Hutchinson M.I."/>
            <person name="Powell A.J."/>
            <person name="Barry K."/>
            <person name="Miller A.N."/>
            <person name="Grigoriev I.V."/>
            <person name="Debuchy R."/>
            <person name="Gladieux P."/>
            <person name="Thoren M.H."/>
            <person name="Johannesson H."/>
        </authorList>
    </citation>
    <scope>NUCLEOTIDE SEQUENCE</scope>
    <source>
        <strain evidence="1">PSN324</strain>
    </source>
</reference>
<organism evidence="1 2">
    <name type="scientific">Cladorrhinum samala</name>
    <dbReference type="NCBI Taxonomy" id="585594"/>
    <lineage>
        <taxon>Eukaryota</taxon>
        <taxon>Fungi</taxon>
        <taxon>Dikarya</taxon>
        <taxon>Ascomycota</taxon>
        <taxon>Pezizomycotina</taxon>
        <taxon>Sordariomycetes</taxon>
        <taxon>Sordariomycetidae</taxon>
        <taxon>Sordariales</taxon>
        <taxon>Podosporaceae</taxon>
        <taxon>Cladorrhinum</taxon>
    </lineage>
</organism>
<protein>
    <submittedName>
        <fullName evidence="1">Uncharacterized protein</fullName>
    </submittedName>
</protein>
<evidence type="ECO:0000313" key="1">
    <source>
        <dbReference type="EMBL" id="KAK4465505.1"/>
    </source>
</evidence>
<evidence type="ECO:0000313" key="2">
    <source>
        <dbReference type="Proteomes" id="UP001321749"/>
    </source>
</evidence>